<keyword evidence="6 8" id="KW-0472">Membrane</keyword>
<protein>
    <recommendedName>
        <fullName evidence="9">Resistance to inhibitors of cholinesterase protein 3 N-terminal domain-containing protein</fullName>
    </recommendedName>
</protein>
<dbReference type="InterPro" id="IPR032763">
    <property type="entry name" value="RIC3_N"/>
</dbReference>
<reference evidence="10 11" key="1">
    <citation type="journal article" date="2019" name="Sci. Rep.">
        <title>Orb-weaving spider Araneus ventricosus genome elucidates the spidroin gene catalogue.</title>
        <authorList>
            <person name="Kono N."/>
            <person name="Nakamura H."/>
            <person name="Ohtoshi R."/>
            <person name="Moran D.A.P."/>
            <person name="Shinohara A."/>
            <person name="Yoshida Y."/>
            <person name="Fujiwara M."/>
            <person name="Mori M."/>
            <person name="Tomita M."/>
            <person name="Arakawa K."/>
        </authorList>
    </citation>
    <scope>NUCLEOTIDE SEQUENCE [LARGE SCALE GENOMIC DNA]</scope>
</reference>
<keyword evidence="5 8" id="KW-1133">Transmembrane helix</keyword>
<dbReference type="OrthoDB" id="10070774at2759"/>
<proteinExistence type="inferred from homology"/>
<dbReference type="GO" id="GO:0043005">
    <property type="term" value="C:neuron projection"/>
    <property type="evidence" value="ECO:0007669"/>
    <property type="project" value="TreeGrafter"/>
</dbReference>
<keyword evidence="11" id="KW-1185">Reference proteome</keyword>
<feature type="transmembrane region" description="Helical" evidence="8">
    <location>
        <begin position="12"/>
        <end position="31"/>
    </location>
</feature>
<dbReference type="AlphaFoldDB" id="A0A4Y2QH56"/>
<dbReference type="PANTHER" id="PTHR21723:SF3">
    <property type="entry name" value="PROTEIN RIC-3"/>
    <property type="match status" value="1"/>
</dbReference>
<feature type="compositionally biased region" description="Basic and acidic residues" evidence="7">
    <location>
        <begin position="45"/>
        <end position="58"/>
    </location>
</feature>
<feature type="compositionally biased region" description="Basic and acidic residues" evidence="7">
    <location>
        <begin position="302"/>
        <end position="314"/>
    </location>
</feature>
<feature type="region of interest" description="Disordered" evidence="7">
    <location>
        <begin position="45"/>
        <end position="105"/>
    </location>
</feature>
<evidence type="ECO:0000256" key="2">
    <source>
        <dbReference type="ARBA" id="ARBA00008538"/>
    </source>
</evidence>
<evidence type="ECO:0000256" key="1">
    <source>
        <dbReference type="ARBA" id="ARBA00004586"/>
    </source>
</evidence>
<evidence type="ECO:0000256" key="4">
    <source>
        <dbReference type="ARBA" id="ARBA00022824"/>
    </source>
</evidence>
<dbReference type="GO" id="GO:0005789">
    <property type="term" value="C:endoplasmic reticulum membrane"/>
    <property type="evidence" value="ECO:0007669"/>
    <property type="project" value="UniProtKB-SubCell"/>
</dbReference>
<name>A0A4Y2QH56_ARAVE</name>
<dbReference type="Pfam" id="PF15361">
    <property type="entry name" value="RIC3"/>
    <property type="match status" value="1"/>
</dbReference>
<feature type="region of interest" description="Disordered" evidence="7">
    <location>
        <begin position="246"/>
        <end position="269"/>
    </location>
</feature>
<comment type="caution">
    <text evidence="10">The sequence shown here is derived from an EMBL/GenBank/DDBJ whole genome shotgun (WGS) entry which is preliminary data.</text>
</comment>
<keyword evidence="3 8" id="KW-0812">Transmembrane</keyword>
<dbReference type="GO" id="GO:0043025">
    <property type="term" value="C:neuronal cell body"/>
    <property type="evidence" value="ECO:0007669"/>
    <property type="project" value="TreeGrafter"/>
</dbReference>
<evidence type="ECO:0000256" key="3">
    <source>
        <dbReference type="ARBA" id="ARBA00022692"/>
    </source>
</evidence>
<evidence type="ECO:0000256" key="8">
    <source>
        <dbReference type="SAM" id="Phobius"/>
    </source>
</evidence>
<feature type="compositionally biased region" description="Acidic residues" evidence="7">
    <location>
        <begin position="315"/>
        <end position="333"/>
    </location>
</feature>
<feature type="domain" description="Resistance to inhibitors of cholinesterase protein 3 N-terminal" evidence="9">
    <location>
        <begin position="19"/>
        <end position="222"/>
    </location>
</feature>
<dbReference type="GO" id="GO:0007271">
    <property type="term" value="P:synaptic transmission, cholinergic"/>
    <property type="evidence" value="ECO:0007669"/>
    <property type="project" value="TreeGrafter"/>
</dbReference>
<dbReference type="GO" id="GO:0045202">
    <property type="term" value="C:synapse"/>
    <property type="evidence" value="ECO:0007669"/>
    <property type="project" value="GOC"/>
</dbReference>
<comment type="subcellular location">
    <subcellularLocation>
        <location evidence="1">Endoplasmic reticulum membrane</location>
    </subcellularLocation>
</comment>
<comment type="similarity">
    <text evidence="2">Belongs to the ric-3 family.</text>
</comment>
<sequence length="359" mass="40728">MSQADFGTGKSLIVLAIVLGCFAVLWPKIFYPMMQTAFAMTSPKVDSDGRFQDTERPPHLHPASAGPRTRGPPSDDVHDKFLMREGRPFPHPQARQPAKSQPKSGGAMSIIMPIYTVGIVVFFLYTVLKLVFKKPNEADKKPLIKDFHMDPEYRKFVCEPSAGEAMKAQKIEKKTKKNKLREPTIPENEIETTKEMDPKDFEIFKLKKKLEETEQAMERIIKHMGVVNACLNERVQLEKKIIDTQSSDVRQRHKGNNQKEVETSRTSNRSLIQELNEENESNHSSVKKLEDDLSELISLCTAKDKSRRESKHDQEAEDDEDTEKSESSDDSDGNIEQKNAFNEKEHCSANGCCKNVSCA</sequence>
<dbReference type="EMBL" id="BGPR01013867">
    <property type="protein sequence ID" value="GBN62614.1"/>
    <property type="molecule type" value="Genomic_DNA"/>
</dbReference>
<dbReference type="Proteomes" id="UP000499080">
    <property type="component" value="Unassembled WGS sequence"/>
</dbReference>
<accession>A0A4Y2QH56</accession>
<keyword evidence="4" id="KW-0256">Endoplasmic reticulum</keyword>
<dbReference type="PANTHER" id="PTHR21723">
    <property type="entry name" value="RESISTANCE TO INHIBITORS OF CHOLINESTERASE PROTEIN 3 RIC3"/>
    <property type="match status" value="1"/>
</dbReference>
<organism evidence="10 11">
    <name type="scientific">Araneus ventricosus</name>
    <name type="common">Orbweaver spider</name>
    <name type="synonym">Epeira ventricosa</name>
    <dbReference type="NCBI Taxonomy" id="182803"/>
    <lineage>
        <taxon>Eukaryota</taxon>
        <taxon>Metazoa</taxon>
        <taxon>Ecdysozoa</taxon>
        <taxon>Arthropoda</taxon>
        <taxon>Chelicerata</taxon>
        <taxon>Arachnida</taxon>
        <taxon>Araneae</taxon>
        <taxon>Araneomorphae</taxon>
        <taxon>Entelegynae</taxon>
        <taxon>Araneoidea</taxon>
        <taxon>Araneidae</taxon>
        <taxon>Araneus</taxon>
    </lineage>
</organism>
<dbReference type="InterPro" id="IPR026160">
    <property type="entry name" value="Ric3"/>
</dbReference>
<evidence type="ECO:0000256" key="5">
    <source>
        <dbReference type="ARBA" id="ARBA00022989"/>
    </source>
</evidence>
<evidence type="ECO:0000313" key="10">
    <source>
        <dbReference type="EMBL" id="GBN62614.1"/>
    </source>
</evidence>
<evidence type="ECO:0000313" key="11">
    <source>
        <dbReference type="Proteomes" id="UP000499080"/>
    </source>
</evidence>
<gene>
    <name evidence="10" type="ORF">AVEN_59932_1</name>
</gene>
<evidence type="ECO:0000256" key="7">
    <source>
        <dbReference type="SAM" id="MobiDB-lite"/>
    </source>
</evidence>
<feature type="compositionally biased region" description="Basic and acidic residues" evidence="7">
    <location>
        <begin position="73"/>
        <end position="88"/>
    </location>
</feature>
<feature type="transmembrane region" description="Helical" evidence="8">
    <location>
        <begin position="110"/>
        <end position="132"/>
    </location>
</feature>
<feature type="region of interest" description="Disordered" evidence="7">
    <location>
        <begin position="301"/>
        <end position="341"/>
    </location>
</feature>
<evidence type="ECO:0000256" key="6">
    <source>
        <dbReference type="ARBA" id="ARBA00023136"/>
    </source>
</evidence>
<dbReference type="GO" id="GO:0034394">
    <property type="term" value="P:protein localization to cell surface"/>
    <property type="evidence" value="ECO:0007669"/>
    <property type="project" value="TreeGrafter"/>
</dbReference>
<evidence type="ECO:0000259" key="9">
    <source>
        <dbReference type="Pfam" id="PF15361"/>
    </source>
</evidence>